<gene>
    <name evidence="11" type="primary">accB</name>
    <name evidence="11" type="ORF">H8S45_09005</name>
</gene>
<dbReference type="GO" id="GO:0003989">
    <property type="term" value="F:acetyl-CoA carboxylase activity"/>
    <property type="evidence" value="ECO:0007669"/>
    <property type="project" value="InterPro"/>
</dbReference>
<dbReference type="Pfam" id="PF00364">
    <property type="entry name" value="Biotin_lipoyl"/>
    <property type="match status" value="1"/>
</dbReference>
<keyword evidence="4 8" id="KW-0276">Fatty acid metabolism</keyword>
<evidence type="ECO:0000256" key="4">
    <source>
        <dbReference type="ARBA" id="ARBA00022832"/>
    </source>
</evidence>
<keyword evidence="5 8" id="KW-0443">Lipid metabolism</keyword>
<evidence type="ECO:0000256" key="5">
    <source>
        <dbReference type="ARBA" id="ARBA00023098"/>
    </source>
</evidence>
<dbReference type="RefSeq" id="WP_186949964.1">
    <property type="nucleotide sequence ID" value="NZ_JACOPL010000007.1"/>
</dbReference>
<dbReference type="EMBL" id="JACOPL010000007">
    <property type="protein sequence ID" value="MBC5725593.1"/>
    <property type="molecule type" value="Genomic_DNA"/>
</dbReference>
<sequence length="156" mass="16145">MDIKELKDVAIELMDALKAKGLGEVEIELDDVKLKIKSAPPAPVVAAPAAPVVAAPAAAPAAASEDEAPAAAAAEDLPEGTPVKSPLVGTFYSSPSPDAPPFVLVGQKVKEGDTLFIVEAMKTMNEIKSPCDGTVVRILAQPGDMVEYNQTIVVIE</sequence>
<dbReference type="InterPro" id="IPR001882">
    <property type="entry name" value="Biotin_BS"/>
</dbReference>
<dbReference type="PANTHER" id="PTHR45266:SF3">
    <property type="entry name" value="OXALOACETATE DECARBOXYLASE ALPHA CHAIN"/>
    <property type="match status" value="1"/>
</dbReference>
<protein>
    <recommendedName>
        <fullName evidence="2 8">Biotin carboxyl carrier protein of acetyl-CoA carboxylase</fullName>
    </recommendedName>
</protein>
<evidence type="ECO:0000256" key="2">
    <source>
        <dbReference type="ARBA" id="ARBA00017562"/>
    </source>
</evidence>
<name>A0A923RW44_9FIRM</name>
<evidence type="ECO:0000256" key="3">
    <source>
        <dbReference type="ARBA" id="ARBA00022516"/>
    </source>
</evidence>
<dbReference type="PROSITE" id="PS50968">
    <property type="entry name" value="BIOTINYL_LIPOYL"/>
    <property type="match status" value="1"/>
</dbReference>
<evidence type="ECO:0000313" key="12">
    <source>
        <dbReference type="Proteomes" id="UP000606499"/>
    </source>
</evidence>
<dbReference type="PANTHER" id="PTHR45266">
    <property type="entry name" value="OXALOACETATE DECARBOXYLASE ALPHA CHAIN"/>
    <property type="match status" value="1"/>
</dbReference>
<feature type="region of interest" description="Disordered" evidence="9">
    <location>
        <begin position="56"/>
        <end position="89"/>
    </location>
</feature>
<dbReference type="SUPFAM" id="SSF51230">
    <property type="entry name" value="Single hybrid motif"/>
    <property type="match status" value="1"/>
</dbReference>
<dbReference type="InterPro" id="IPR011053">
    <property type="entry name" value="Single_hybrid_motif"/>
</dbReference>
<comment type="pathway">
    <text evidence="1 8">Lipid metabolism; fatty acid biosynthesis.</text>
</comment>
<evidence type="ECO:0000256" key="7">
    <source>
        <dbReference type="ARBA" id="ARBA00023267"/>
    </source>
</evidence>
<dbReference type="InterPro" id="IPR050709">
    <property type="entry name" value="Biotin_Carboxyl_Carrier/Decarb"/>
</dbReference>
<feature type="compositionally biased region" description="Low complexity" evidence="9">
    <location>
        <begin position="56"/>
        <end position="75"/>
    </location>
</feature>
<evidence type="ECO:0000256" key="1">
    <source>
        <dbReference type="ARBA" id="ARBA00005194"/>
    </source>
</evidence>
<accession>A0A923RW44</accession>
<evidence type="ECO:0000256" key="9">
    <source>
        <dbReference type="SAM" id="MobiDB-lite"/>
    </source>
</evidence>
<keyword evidence="7 8" id="KW-0092">Biotin</keyword>
<dbReference type="AlphaFoldDB" id="A0A923RW44"/>
<dbReference type="Proteomes" id="UP000606499">
    <property type="component" value="Unassembled WGS sequence"/>
</dbReference>
<dbReference type="PROSITE" id="PS00188">
    <property type="entry name" value="BIOTIN"/>
    <property type="match status" value="1"/>
</dbReference>
<evidence type="ECO:0000259" key="10">
    <source>
        <dbReference type="PROSITE" id="PS50968"/>
    </source>
</evidence>
<evidence type="ECO:0000256" key="6">
    <source>
        <dbReference type="ARBA" id="ARBA00023160"/>
    </source>
</evidence>
<proteinExistence type="predicted"/>
<keyword evidence="3 8" id="KW-0444">Lipid biosynthesis</keyword>
<dbReference type="PRINTS" id="PR01071">
    <property type="entry name" value="ACOABIOTINCC"/>
</dbReference>
<comment type="caution">
    <text evidence="11">The sequence shown here is derived from an EMBL/GenBank/DDBJ whole genome shotgun (WGS) entry which is preliminary data.</text>
</comment>
<comment type="function">
    <text evidence="8">This protein is a component of the acetyl coenzyme A carboxylase complex; first, biotin carboxylase catalyzes the carboxylation of the carrier protein and then the transcarboxylase transfers the carboxyl group to form malonyl-CoA.</text>
</comment>
<reference evidence="11" key="1">
    <citation type="submission" date="2020-08" db="EMBL/GenBank/DDBJ databases">
        <title>Genome public.</title>
        <authorList>
            <person name="Liu C."/>
            <person name="Sun Q."/>
        </authorList>
    </citation>
    <scope>NUCLEOTIDE SEQUENCE</scope>
    <source>
        <strain evidence="11">NSJ-28</strain>
    </source>
</reference>
<dbReference type="CDD" id="cd06850">
    <property type="entry name" value="biotinyl_domain"/>
    <property type="match status" value="1"/>
</dbReference>
<dbReference type="NCBIfam" id="TIGR00531">
    <property type="entry name" value="BCCP"/>
    <property type="match status" value="1"/>
</dbReference>
<dbReference type="GO" id="GO:0009317">
    <property type="term" value="C:acetyl-CoA carboxylase complex"/>
    <property type="evidence" value="ECO:0007669"/>
    <property type="project" value="InterPro"/>
</dbReference>
<dbReference type="InterPro" id="IPR000089">
    <property type="entry name" value="Biotin_lipoyl"/>
</dbReference>
<dbReference type="Gene3D" id="2.40.50.100">
    <property type="match status" value="1"/>
</dbReference>
<evidence type="ECO:0000313" key="11">
    <source>
        <dbReference type="EMBL" id="MBC5725593.1"/>
    </source>
</evidence>
<organism evidence="11 12">
    <name type="scientific">Agathobaculum faecis</name>
    <dbReference type="NCBI Taxonomy" id="2763013"/>
    <lineage>
        <taxon>Bacteria</taxon>
        <taxon>Bacillati</taxon>
        <taxon>Bacillota</taxon>
        <taxon>Clostridia</taxon>
        <taxon>Eubacteriales</taxon>
        <taxon>Butyricicoccaceae</taxon>
        <taxon>Agathobaculum</taxon>
    </lineage>
</organism>
<dbReference type="FunFam" id="2.40.50.100:FF:000003">
    <property type="entry name" value="Acetyl-CoA carboxylase biotin carboxyl carrier protein"/>
    <property type="match status" value="1"/>
</dbReference>
<evidence type="ECO:0000256" key="8">
    <source>
        <dbReference type="RuleBase" id="RU364072"/>
    </source>
</evidence>
<dbReference type="GO" id="GO:0006633">
    <property type="term" value="P:fatty acid biosynthetic process"/>
    <property type="evidence" value="ECO:0007669"/>
    <property type="project" value="UniProtKB-KW"/>
</dbReference>
<feature type="domain" description="Lipoyl-binding" evidence="10">
    <location>
        <begin position="80"/>
        <end position="156"/>
    </location>
</feature>
<dbReference type="InterPro" id="IPR001249">
    <property type="entry name" value="AcCoA_biotinCC"/>
</dbReference>
<keyword evidence="12" id="KW-1185">Reference proteome</keyword>
<keyword evidence="6 8" id="KW-0275">Fatty acid biosynthesis</keyword>